<dbReference type="EMBL" id="SDHW01000005">
    <property type="protein sequence ID" value="RXK58915.1"/>
    <property type="molecule type" value="Genomic_DNA"/>
</dbReference>
<dbReference type="Proteomes" id="UP000290204">
    <property type="component" value="Unassembled WGS sequence"/>
</dbReference>
<feature type="signal peptide" evidence="1">
    <location>
        <begin position="1"/>
        <end position="21"/>
    </location>
</feature>
<dbReference type="AlphaFoldDB" id="A0A4Q1CGL5"/>
<evidence type="ECO:0000313" key="3">
    <source>
        <dbReference type="Proteomes" id="UP000290204"/>
    </source>
</evidence>
<name>A0A4Q1CGL5_9BACT</name>
<gene>
    <name evidence="2" type="ORF">ESA94_16130</name>
</gene>
<evidence type="ECO:0000313" key="2">
    <source>
        <dbReference type="EMBL" id="RXK58915.1"/>
    </source>
</evidence>
<evidence type="ECO:0000256" key="1">
    <source>
        <dbReference type="SAM" id="SignalP"/>
    </source>
</evidence>
<reference evidence="2 3" key="1">
    <citation type="submission" date="2019-01" db="EMBL/GenBank/DDBJ databases">
        <title>Lacibacter sp. strain TTM-7.</title>
        <authorList>
            <person name="Chen W.-M."/>
        </authorList>
    </citation>
    <scope>NUCLEOTIDE SEQUENCE [LARGE SCALE GENOMIC DNA]</scope>
    <source>
        <strain evidence="2 3">TTM-7</strain>
    </source>
</reference>
<evidence type="ECO:0008006" key="4">
    <source>
        <dbReference type="Google" id="ProtNLM"/>
    </source>
</evidence>
<organism evidence="2 3">
    <name type="scientific">Lacibacter luteus</name>
    <dbReference type="NCBI Taxonomy" id="2508719"/>
    <lineage>
        <taxon>Bacteria</taxon>
        <taxon>Pseudomonadati</taxon>
        <taxon>Bacteroidota</taxon>
        <taxon>Chitinophagia</taxon>
        <taxon>Chitinophagales</taxon>
        <taxon>Chitinophagaceae</taxon>
        <taxon>Lacibacter</taxon>
    </lineage>
</organism>
<keyword evidence="1" id="KW-0732">Signal</keyword>
<accession>A0A4Q1CGL5</accession>
<comment type="caution">
    <text evidence="2">The sequence shown here is derived from an EMBL/GenBank/DDBJ whole genome shotgun (WGS) entry which is preliminary data.</text>
</comment>
<protein>
    <recommendedName>
        <fullName evidence="4">Lipocalin-like domain-containing protein</fullName>
    </recommendedName>
</protein>
<keyword evidence="3" id="KW-1185">Reference proteome</keyword>
<feature type="chain" id="PRO_5020447481" description="Lipocalin-like domain-containing protein" evidence="1">
    <location>
        <begin position="22"/>
        <end position="133"/>
    </location>
</feature>
<proteinExistence type="predicted"/>
<sequence length="133" mass="15523">MKNNFTLSLCFILLNTFWACGDGKNSTGTNKAVDEYMRHQLNGDWHDSTNLRVWRFNYDSVYYYDRNKAFAYRLDSLKLSVKFDNSESFAYVGWITVEGDSLTFDAGDSKIVLYRLKKKTAADLDKLLKRTNR</sequence>
<dbReference type="RefSeq" id="WP_129131971.1">
    <property type="nucleotide sequence ID" value="NZ_SDHW01000005.1"/>
</dbReference>